<evidence type="ECO:0000313" key="4">
    <source>
        <dbReference type="EMBL" id="GGT88176.1"/>
    </source>
</evidence>
<dbReference type="EMBL" id="AP018553">
    <property type="protein sequence ID" value="BBD72896.1"/>
    <property type="molecule type" value="Genomic_DNA"/>
</dbReference>
<dbReference type="AlphaFoldDB" id="A0A348B3Z4"/>
<proteinExistence type="inferred from homology"/>
<accession>A0A348B3Z4</accession>
<evidence type="ECO:0000313" key="5">
    <source>
        <dbReference type="Proteomes" id="UP000276741"/>
    </source>
</evidence>
<reference evidence="5" key="2">
    <citation type="submission" date="2018-04" db="EMBL/GenBank/DDBJ databases">
        <title>Complete genome sequence of Sulfodiicoccus acidiphilus strain HS-1.</title>
        <authorList>
            <person name="Sakai H.D."/>
            <person name="Kurosawa N."/>
        </authorList>
    </citation>
    <scope>NUCLEOTIDE SEQUENCE [LARGE SCALE GENOMIC DNA]</scope>
    <source>
        <strain evidence="5">HS-1</strain>
    </source>
</reference>
<sequence>MLHVVAGGAGYIGGHLTDRLLEMGEDVLVLDDMSSGNYFREGAKYLKVDLRFPISLELPRGFVLYNLVANPDVRTSMYQVEEHFERDVKTALNLMEFALKSGASRVVFTSSSTVYGETDKFPTPEDHPLKPVSNYGLFKVVGEQLCEFYSRNYSLPCVVLRLANITGGRTSHGVVVDFVRKLRRNPATLEILGDGRQRKSYLYVQDLIEAILKLSSSESGSFEVFNVGNEDWVTVEEIARIVEAEMNLSPRHVYLNRFEGRGWPGDVRLMLLSVERAKSRGWKPTMSSAGAVKKAVRDLLDLGI</sequence>
<organism evidence="3 5">
    <name type="scientific">Sulfodiicoccus acidiphilus</name>
    <dbReference type="NCBI Taxonomy" id="1670455"/>
    <lineage>
        <taxon>Archaea</taxon>
        <taxon>Thermoproteota</taxon>
        <taxon>Thermoprotei</taxon>
        <taxon>Sulfolobales</taxon>
        <taxon>Sulfolobaceae</taxon>
        <taxon>Sulfodiicoccus</taxon>
    </lineage>
</organism>
<dbReference type="PANTHER" id="PTHR43725:SF53">
    <property type="entry name" value="UDP-ARABINOSE 4-EPIMERASE 1"/>
    <property type="match status" value="1"/>
</dbReference>
<comment type="similarity">
    <text evidence="1">Belongs to the NAD(P)-dependent epimerase/dehydratase family.</text>
</comment>
<dbReference type="SUPFAM" id="SSF51735">
    <property type="entry name" value="NAD(P)-binding Rossmann-fold domains"/>
    <property type="match status" value="1"/>
</dbReference>
<reference evidence="3" key="3">
    <citation type="journal article" date="2019" name="BMC Res. Notes">
        <title>Complete genome sequence of the Sulfodiicoccus acidiphilus strain HS-1T, the first crenarchaeon that lacks polB3, isolated from an acidic hot spring in Ohwaku-dani, Hakone, Japan.</title>
        <authorList>
            <person name="Sakai H.D."/>
            <person name="Kurosawa N."/>
        </authorList>
    </citation>
    <scope>NUCLEOTIDE SEQUENCE</scope>
    <source>
        <strain evidence="3">HS-1</strain>
    </source>
</reference>
<dbReference type="Proteomes" id="UP000276741">
    <property type="component" value="Chromosome"/>
</dbReference>
<evidence type="ECO:0000259" key="2">
    <source>
        <dbReference type="Pfam" id="PF01370"/>
    </source>
</evidence>
<dbReference type="EMBL" id="BMQS01000002">
    <property type="protein sequence ID" value="GGT88176.1"/>
    <property type="molecule type" value="Genomic_DNA"/>
</dbReference>
<evidence type="ECO:0000256" key="1">
    <source>
        <dbReference type="ARBA" id="ARBA00007637"/>
    </source>
</evidence>
<dbReference type="Pfam" id="PF01370">
    <property type="entry name" value="Epimerase"/>
    <property type="match status" value="1"/>
</dbReference>
<dbReference type="Gene3D" id="3.40.50.720">
    <property type="entry name" value="NAD(P)-binding Rossmann-like Domain"/>
    <property type="match status" value="1"/>
</dbReference>
<dbReference type="Proteomes" id="UP000616143">
    <property type="component" value="Unassembled WGS sequence"/>
</dbReference>
<dbReference type="KEGG" id="sacd:HS1genome_1285"/>
<keyword evidence="5" id="KW-1185">Reference proteome</keyword>
<dbReference type="InterPro" id="IPR001509">
    <property type="entry name" value="Epimerase_deHydtase"/>
</dbReference>
<feature type="domain" description="NAD-dependent epimerase/dehydratase" evidence="2">
    <location>
        <begin position="4"/>
        <end position="228"/>
    </location>
</feature>
<reference evidence="4" key="4">
    <citation type="submission" date="2020-09" db="EMBL/GenBank/DDBJ databases">
        <authorList>
            <person name="Sun Q."/>
            <person name="Ohkuma M."/>
        </authorList>
    </citation>
    <scope>NUCLEOTIDE SEQUENCE</scope>
    <source>
        <strain evidence="4">JCM 31740</strain>
    </source>
</reference>
<reference evidence="4" key="1">
    <citation type="journal article" date="2014" name="Int. J. Syst. Evol. Microbiol.">
        <title>Complete genome sequence of Corynebacterium casei LMG S-19264T (=DSM 44701T), isolated from a smear-ripened cheese.</title>
        <authorList>
            <consortium name="US DOE Joint Genome Institute (JGI-PGF)"/>
            <person name="Walter F."/>
            <person name="Albersmeier A."/>
            <person name="Kalinowski J."/>
            <person name="Ruckert C."/>
        </authorList>
    </citation>
    <scope>NUCLEOTIDE SEQUENCE</scope>
    <source>
        <strain evidence="4">JCM 31740</strain>
    </source>
</reference>
<dbReference type="InterPro" id="IPR036291">
    <property type="entry name" value="NAD(P)-bd_dom_sf"/>
</dbReference>
<dbReference type="Gene3D" id="3.90.25.10">
    <property type="entry name" value="UDP-galactose 4-epimerase, domain 1"/>
    <property type="match status" value="1"/>
</dbReference>
<gene>
    <name evidence="4" type="ORF">GCM10007116_02670</name>
    <name evidence="3" type="ORF">HS1genome_1285</name>
</gene>
<name>A0A348B3Z4_9CREN</name>
<dbReference type="PANTHER" id="PTHR43725">
    <property type="entry name" value="UDP-GLUCOSE 4-EPIMERASE"/>
    <property type="match status" value="1"/>
</dbReference>
<protein>
    <submittedName>
        <fullName evidence="3">NAD-dependent dehydratase</fullName>
    </submittedName>
</protein>
<evidence type="ECO:0000313" key="3">
    <source>
        <dbReference type="EMBL" id="BBD72896.1"/>
    </source>
</evidence>